<accession>A0A163MC54</accession>
<name>A0A163MC54_DIDRA</name>
<dbReference type="SUPFAM" id="SSF81383">
    <property type="entry name" value="F-box domain"/>
    <property type="match status" value="1"/>
</dbReference>
<comment type="caution">
    <text evidence="1">The sequence shown here is derived from an EMBL/GenBank/DDBJ whole genome shotgun (WGS) entry which is preliminary data.</text>
</comment>
<protein>
    <submittedName>
        <fullName evidence="1">Uncharacterized protein</fullName>
    </submittedName>
</protein>
<dbReference type="EMBL" id="JYNV01000010">
    <property type="protein sequence ID" value="KZM28583.1"/>
    <property type="molecule type" value="Genomic_DNA"/>
</dbReference>
<dbReference type="SMART" id="SM00256">
    <property type="entry name" value="FBOX"/>
    <property type="match status" value="1"/>
</dbReference>
<evidence type="ECO:0000313" key="1">
    <source>
        <dbReference type="EMBL" id="KZM28583.1"/>
    </source>
</evidence>
<reference evidence="1 2" key="1">
    <citation type="journal article" date="2016" name="Sci. Rep.">
        <title>Draft genome sequencing and secretome analysis of fungal phytopathogen Ascochyta rabiei provides insight into the necrotrophic effector repertoire.</title>
        <authorList>
            <person name="Verma S."/>
            <person name="Gazara R.K."/>
            <person name="Nizam S."/>
            <person name="Parween S."/>
            <person name="Chattopadhyay D."/>
            <person name="Verma P.K."/>
        </authorList>
    </citation>
    <scope>NUCLEOTIDE SEQUENCE [LARGE SCALE GENOMIC DNA]</scope>
    <source>
        <strain evidence="1 2">ArDII</strain>
    </source>
</reference>
<dbReference type="Pfam" id="PF12937">
    <property type="entry name" value="F-box-like"/>
    <property type="match status" value="1"/>
</dbReference>
<dbReference type="InterPro" id="IPR036047">
    <property type="entry name" value="F-box-like_dom_sf"/>
</dbReference>
<proteinExistence type="predicted"/>
<evidence type="ECO:0000313" key="2">
    <source>
        <dbReference type="Proteomes" id="UP000076837"/>
    </source>
</evidence>
<dbReference type="Gene3D" id="1.20.1280.50">
    <property type="match status" value="1"/>
</dbReference>
<gene>
    <name evidence="1" type="ORF">ST47_g272</name>
</gene>
<dbReference type="CDD" id="cd09917">
    <property type="entry name" value="F-box_SF"/>
    <property type="match status" value="1"/>
</dbReference>
<keyword evidence="2" id="KW-1185">Reference proteome</keyword>
<dbReference type="PROSITE" id="PS50181">
    <property type="entry name" value="FBOX"/>
    <property type="match status" value="1"/>
</dbReference>
<sequence>MRRAVYAESICQYLRDTYRDAILESALEGHGDAGRTSALCEGTTAVAALGPLPTEILETILRHLDFWTLARCLRVSKYWNAAISRSPQLRQALFLNANVEDAIDGPALVFKLVIDTRNLGAGRRQQEPIFWIDAGKPYNHSHKLQRPKISGENVVFNPILQNMFRSARPLGTCSSPSTPEAGDFDRNDLASLCFTTRGLPGAIWRKMLISRPPAHTITMECDFTFDPSYRCKAWTPYTVEGGITMETFFMLVQSRIESSFDDYQRDQAYRLGQNG</sequence>
<dbReference type="Proteomes" id="UP000076837">
    <property type="component" value="Unassembled WGS sequence"/>
</dbReference>
<dbReference type="OrthoDB" id="3800738at2759"/>
<organism evidence="1 2">
    <name type="scientific">Didymella rabiei</name>
    <name type="common">Chickpea ascochyta blight fungus</name>
    <name type="synonym">Mycosphaerella rabiei</name>
    <dbReference type="NCBI Taxonomy" id="5454"/>
    <lineage>
        <taxon>Eukaryota</taxon>
        <taxon>Fungi</taxon>
        <taxon>Dikarya</taxon>
        <taxon>Ascomycota</taxon>
        <taxon>Pezizomycotina</taxon>
        <taxon>Dothideomycetes</taxon>
        <taxon>Pleosporomycetidae</taxon>
        <taxon>Pleosporales</taxon>
        <taxon>Pleosporineae</taxon>
        <taxon>Didymellaceae</taxon>
        <taxon>Ascochyta</taxon>
    </lineage>
</organism>
<dbReference type="AlphaFoldDB" id="A0A163MC54"/>
<dbReference type="InterPro" id="IPR001810">
    <property type="entry name" value="F-box_dom"/>
</dbReference>